<name>A0A0H1B9P9_9EURO</name>
<proteinExistence type="predicted"/>
<protein>
    <submittedName>
        <fullName evidence="1">Uncharacterized protein</fullName>
    </submittedName>
</protein>
<reference evidence="2" key="1">
    <citation type="journal article" date="2015" name="PLoS Genet.">
        <title>The dynamic genome and transcriptome of the human fungal pathogen Blastomyces and close relative Emmonsia.</title>
        <authorList>
            <person name="Munoz J.F."/>
            <person name="Gauthier G.M."/>
            <person name="Desjardins C.A."/>
            <person name="Gallo J.E."/>
            <person name="Holder J."/>
            <person name="Sullivan T.D."/>
            <person name="Marty A.J."/>
            <person name="Carmen J.C."/>
            <person name="Chen Z."/>
            <person name="Ding L."/>
            <person name="Gujja S."/>
            <person name="Magrini V."/>
            <person name="Misas E."/>
            <person name="Mitreva M."/>
            <person name="Priest M."/>
            <person name="Saif S."/>
            <person name="Whiston E.A."/>
            <person name="Young S."/>
            <person name="Zeng Q."/>
            <person name="Goldman W.E."/>
            <person name="Mardis E.R."/>
            <person name="Taylor J.W."/>
            <person name="McEwen J.G."/>
            <person name="Clay O.K."/>
            <person name="Klein B.S."/>
            <person name="Cuomo C.A."/>
        </authorList>
    </citation>
    <scope>NUCLEOTIDE SEQUENCE [LARGE SCALE GENOMIC DNA]</scope>
    <source>
        <strain evidence="2">UAMH 139</strain>
    </source>
</reference>
<evidence type="ECO:0000313" key="2">
    <source>
        <dbReference type="Proteomes" id="UP000053573"/>
    </source>
</evidence>
<organism evidence="1 2">
    <name type="scientific">Blastomyces silverae</name>
    <dbReference type="NCBI Taxonomy" id="2060906"/>
    <lineage>
        <taxon>Eukaryota</taxon>
        <taxon>Fungi</taxon>
        <taxon>Dikarya</taxon>
        <taxon>Ascomycota</taxon>
        <taxon>Pezizomycotina</taxon>
        <taxon>Eurotiomycetes</taxon>
        <taxon>Eurotiomycetidae</taxon>
        <taxon>Onygenales</taxon>
        <taxon>Ajellomycetaceae</taxon>
        <taxon>Blastomyces</taxon>
    </lineage>
</organism>
<accession>A0A0H1B9P9</accession>
<keyword evidence="2" id="KW-1185">Reference proteome</keyword>
<gene>
    <name evidence="1" type="ORF">EMPG_16773</name>
</gene>
<evidence type="ECO:0000313" key="1">
    <source>
        <dbReference type="EMBL" id="KLJ07752.1"/>
    </source>
</evidence>
<comment type="caution">
    <text evidence="1">The sequence shown here is derived from an EMBL/GenBank/DDBJ whole genome shotgun (WGS) entry which is preliminary data.</text>
</comment>
<dbReference type="Proteomes" id="UP000053573">
    <property type="component" value="Unassembled WGS sequence"/>
</dbReference>
<dbReference type="EMBL" id="LDEV01002755">
    <property type="protein sequence ID" value="KLJ07752.1"/>
    <property type="molecule type" value="Genomic_DNA"/>
</dbReference>
<sequence length="177" mass="19747">MTDMPSTQKVRDAICPKIGFQTGASSGGIIRETSKRPPSTTWMLLTTSSSRWQAARATFMETRHPDDIYTKRSSRQAISTAMIHKMIHKQNRAWDVTWQHASMNTRTISLTGSTKHAGLLPLENVTARWCAPRTSLSSPILSKTLPQANSPAQRGHQKPLTLRPMAIVEEKALPPWC</sequence>
<dbReference type="AlphaFoldDB" id="A0A0H1B9P9"/>